<evidence type="ECO:0000313" key="6">
    <source>
        <dbReference type="EMBL" id="EAS51775.1"/>
    </source>
</evidence>
<keyword evidence="3" id="KW-0547">Nucleotide-binding</keyword>
<dbReference type="InterPro" id="IPR017871">
    <property type="entry name" value="ABC_transporter-like_CS"/>
</dbReference>
<dbReference type="PROSITE" id="PS50893">
    <property type="entry name" value="ABC_TRANSPORTER_2"/>
    <property type="match status" value="1"/>
</dbReference>
<feature type="domain" description="ABC transporter" evidence="5">
    <location>
        <begin position="17"/>
        <end position="243"/>
    </location>
</feature>
<dbReference type="GO" id="GO:0005524">
    <property type="term" value="F:ATP binding"/>
    <property type="evidence" value="ECO:0007669"/>
    <property type="project" value="UniProtKB-KW"/>
</dbReference>
<dbReference type="EMBL" id="AAPJ01000001">
    <property type="protein sequence ID" value="EAS51775.1"/>
    <property type="molecule type" value="Genomic_DNA"/>
</dbReference>
<keyword evidence="4 6" id="KW-0067">ATP-binding</keyword>
<dbReference type="Gene3D" id="3.40.50.300">
    <property type="entry name" value="P-loop containing nucleotide triphosphate hydrolases"/>
    <property type="match status" value="1"/>
</dbReference>
<dbReference type="HOGENOM" id="CLU_000604_1_22_5"/>
<evidence type="ECO:0000256" key="4">
    <source>
        <dbReference type="ARBA" id="ARBA00022840"/>
    </source>
</evidence>
<proteinExistence type="inferred from homology"/>
<protein>
    <submittedName>
        <fullName evidence="6">ATP-binding protein, ABC-type sulfate/tungstate transporter</fullName>
    </submittedName>
</protein>
<dbReference type="BioCyc" id="AURANTIMONAS:SI859A1_02591-MONOMER"/>
<dbReference type="InterPro" id="IPR027417">
    <property type="entry name" value="P-loop_NTPase"/>
</dbReference>
<comment type="caution">
    <text evidence="6">The sequence shown here is derived from an EMBL/GenBank/DDBJ whole genome shotgun (WGS) entry which is preliminary data.</text>
</comment>
<dbReference type="PANTHER" id="PTHR43423:SF1">
    <property type="entry name" value="ABC TRANSPORTER I FAMILY MEMBER 17"/>
    <property type="match status" value="1"/>
</dbReference>
<dbReference type="PROSITE" id="PS00211">
    <property type="entry name" value="ABC_TRANSPORTER_1"/>
    <property type="match status" value="1"/>
</dbReference>
<keyword evidence="2" id="KW-0813">Transport</keyword>
<evidence type="ECO:0000313" key="7">
    <source>
        <dbReference type="Proteomes" id="UP000000321"/>
    </source>
</evidence>
<evidence type="ECO:0000259" key="5">
    <source>
        <dbReference type="PROSITE" id="PS50893"/>
    </source>
</evidence>
<dbReference type="Proteomes" id="UP000000321">
    <property type="component" value="Unassembled WGS sequence"/>
</dbReference>
<evidence type="ECO:0000256" key="1">
    <source>
        <dbReference type="ARBA" id="ARBA00005417"/>
    </source>
</evidence>
<reference evidence="6 7" key="1">
    <citation type="journal article" date="2008" name="Appl. Environ. Microbiol.">
        <title>Genomic insights into Mn(II) oxidation by the marine alphaproteobacterium Aurantimonas sp. strain SI85-9A1.</title>
        <authorList>
            <person name="Dick G.J."/>
            <person name="Podell S."/>
            <person name="Johnson H.A."/>
            <person name="Rivera-Espinoza Y."/>
            <person name="Bernier-Latmani R."/>
            <person name="McCarthy J.K."/>
            <person name="Torpey J.W."/>
            <person name="Clement B.G."/>
            <person name="Gaasterland T."/>
            <person name="Tebo B.M."/>
        </authorList>
    </citation>
    <scope>NUCLEOTIDE SEQUENCE [LARGE SCALE GENOMIC DNA]</scope>
    <source>
        <strain evidence="6 7">SI85-9A1</strain>
    </source>
</reference>
<dbReference type="SUPFAM" id="SSF52540">
    <property type="entry name" value="P-loop containing nucleoside triphosphate hydrolases"/>
    <property type="match status" value="1"/>
</dbReference>
<evidence type="ECO:0000256" key="2">
    <source>
        <dbReference type="ARBA" id="ARBA00022448"/>
    </source>
</evidence>
<accession>Q1YLF6</accession>
<keyword evidence="7" id="KW-1185">Reference proteome</keyword>
<dbReference type="Pfam" id="PF00005">
    <property type="entry name" value="ABC_tran"/>
    <property type="match status" value="1"/>
</dbReference>
<name>Q1YLF6_AURMS</name>
<dbReference type="InterPro" id="IPR003593">
    <property type="entry name" value="AAA+_ATPase"/>
</dbReference>
<dbReference type="GO" id="GO:0016887">
    <property type="term" value="F:ATP hydrolysis activity"/>
    <property type="evidence" value="ECO:0007669"/>
    <property type="project" value="InterPro"/>
</dbReference>
<dbReference type="AlphaFoldDB" id="Q1YLF6"/>
<dbReference type="SMART" id="SM00382">
    <property type="entry name" value="AAA"/>
    <property type="match status" value="1"/>
</dbReference>
<dbReference type="InterPro" id="IPR003439">
    <property type="entry name" value="ABC_transporter-like_ATP-bd"/>
</dbReference>
<dbReference type="PANTHER" id="PTHR43423">
    <property type="entry name" value="ABC TRANSPORTER I FAMILY MEMBER 17"/>
    <property type="match status" value="1"/>
</dbReference>
<evidence type="ECO:0000256" key="3">
    <source>
        <dbReference type="ARBA" id="ARBA00022741"/>
    </source>
</evidence>
<organism evidence="6 7">
    <name type="scientific">Aurantimonas manganoxydans (strain ATCC BAA-1229 / DSM 21871 / SI85-9A1)</name>
    <dbReference type="NCBI Taxonomy" id="287752"/>
    <lineage>
        <taxon>Bacteria</taxon>
        <taxon>Pseudomonadati</taxon>
        <taxon>Pseudomonadota</taxon>
        <taxon>Alphaproteobacteria</taxon>
        <taxon>Hyphomicrobiales</taxon>
        <taxon>Aurantimonadaceae</taxon>
        <taxon>Aurantimonas</taxon>
    </lineage>
</organism>
<comment type="similarity">
    <text evidence="1">Belongs to the ABC transporter superfamily.</text>
</comment>
<sequence>MRALPDAGTTRASVLPLQAENLVFRAGGRTLLDVSGLTIAAGGPTLILGPNGAGKSLLLRLLHGLITPASGQLRYSGQGLDKAVRRRQAMVFQRPVLLRRSVAANVDYALKVHGMPRIARRERVAALLAMGDLAARANQPARTLSGGEQQRLAVVRAISTAPDILYMDEPTSSLDPGATQAIESLLRRVAAAGTKIVMVTHDIGQARRLAAEIVFVHGGRIVEQTPVDRFFDEPVSQPARQFLAGGLVL</sequence>
<gene>
    <name evidence="6" type="ORF">SI859A1_02591</name>
</gene>